<gene>
    <name evidence="10" type="primary">butA</name>
    <name evidence="10" type="ORF">RL72_02309</name>
</gene>
<dbReference type="InterPro" id="IPR051678">
    <property type="entry name" value="AGP_Transferase"/>
</dbReference>
<comment type="caution">
    <text evidence="10">The sequence shown here is derived from an EMBL/GenBank/DDBJ whole genome shotgun (WGS) entry which is preliminary data.</text>
</comment>
<organism evidence="10 11">
    <name type="scientific">Microbacterium azadirachtae</name>
    <dbReference type="NCBI Taxonomy" id="582680"/>
    <lineage>
        <taxon>Bacteria</taxon>
        <taxon>Bacillati</taxon>
        <taxon>Actinomycetota</taxon>
        <taxon>Actinomycetes</taxon>
        <taxon>Micrococcales</taxon>
        <taxon>Microbacteriaceae</taxon>
        <taxon>Microbacterium</taxon>
    </lineage>
</organism>
<evidence type="ECO:0000256" key="5">
    <source>
        <dbReference type="ARBA" id="ARBA00022840"/>
    </source>
</evidence>
<evidence type="ECO:0000313" key="10">
    <source>
        <dbReference type="EMBL" id="KJL22002.1"/>
    </source>
</evidence>
<proteinExistence type="inferred from homology"/>
<dbReference type="PANTHER" id="PTHR21310:SF41">
    <property type="entry name" value="3'-PHOSPHOTRANSFERASE, PUTATIVE-RELATED"/>
    <property type="match status" value="1"/>
</dbReference>
<keyword evidence="8" id="KW-0460">Magnesium</keyword>
<dbReference type="PIRSF" id="PIRSF000706">
    <property type="entry name" value="Kanamycin_kin"/>
    <property type="match status" value="1"/>
</dbReference>
<reference evidence="10 11" key="1">
    <citation type="submission" date="2015-02" db="EMBL/GenBank/DDBJ databases">
        <title>Draft genome sequences of ten Microbacterium spp. with emphasis on heavy metal contaminated environments.</title>
        <authorList>
            <person name="Corretto E."/>
        </authorList>
    </citation>
    <scope>NUCLEOTIDE SEQUENCE [LARGE SCALE GENOMIC DNA]</scope>
    <source>
        <strain evidence="10 11">DSM 23848</strain>
    </source>
</reference>
<dbReference type="RefSeq" id="WP_045250981.1">
    <property type="nucleotide sequence ID" value="NZ_CP099706.1"/>
</dbReference>
<dbReference type="EC" id="2.7.1.95" evidence="10"/>
<keyword evidence="8" id="KW-0479">Metal-binding</keyword>
<evidence type="ECO:0000256" key="2">
    <source>
        <dbReference type="ARBA" id="ARBA00022679"/>
    </source>
</evidence>
<dbReference type="CDD" id="cd05150">
    <property type="entry name" value="APH"/>
    <property type="match status" value="1"/>
</dbReference>
<dbReference type="OrthoDB" id="3806873at2"/>
<evidence type="ECO:0000256" key="1">
    <source>
        <dbReference type="ARBA" id="ARBA00006219"/>
    </source>
</evidence>
<dbReference type="AlphaFoldDB" id="A0A0F0KM74"/>
<dbReference type="Proteomes" id="UP000033448">
    <property type="component" value="Unassembled WGS sequence"/>
</dbReference>
<feature type="binding site" evidence="8">
    <location>
        <position position="186"/>
    </location>
    <ligand>
        <name>Mg(2+)</name>
        <dbReference type="ChEBI" id="CHEBI:18420"/>
    </ligand>
</feature>
<keyword evidence="11" id="KW-1185">Reference proteome</keyword>
<dbReference type="InterPro" id="IPR011009">
    <property type="entry name" value="Kinase-like_dom_sf"/>
</dbReference>
<keyword evidence="2 10" id="KW-0808">Transferase</keyword>
<feature type="binding site" evidence="8">
    <location>
        <position position="172"/>
    </location>
    <ligand>
        <name>Mg(2+)</name>
        <dbReference type="ChEBI" id="CHEBI:18420"/>
    </ligand>
</feature>
<dbReference type="Gene3D" id="3.30.200.20">
    <property type="entry name" value="Phosphorylase Kinase, domain 1"/>
    <property type="match status" value="1"/>
</dbReference>
<keyword evidence="6" id="KW-0046">Antibiotic resistance</keyword>
<keyword evidence="3" id="KW-0547">Nucleotide-binding</keyword>
<dbReference type="Gene3D" id="3.90.1200.10">
    <property type="match status" value="1"/>
</dbReference>
<comment type="similarity">
    <text evidence="1">Belongs to the aminoglycoside phosphotransferase family.</text>
</comment>
<accession>A0A0F0KM74</accession>
<dbReference type="GO" id="GO:0046677">
    <property type="term" value="P:response to antibiotic"/>
    <property type="evidence" value="ECO:0007669"/>
    <property type="project" value="UniProtKB-KW"/>
</dbReference>
<feature type="active site" description="Proton acceptor" evidence="7">
    <location>
        <position position="167"/>
    </location>
</feature>
<dbReference type="GO" id="GO:0008910">
    <property type="term" value="F:kanamycin kinase activity"/>
    <property type="evidence" value="ECO:0007669"/>
    <property type="project" value="UniProtKB-EC"/>
</dbReference>
<keyword evidence="4" id="KW-0418">Kinase</keyword>
<evidence type="ECO:0000256" key="3">
    <source>
        <dbReference type="ARBA" id="ARBA00022741"/>
    </source>
</evidence>
<evidence type="ECO:0000313" key="11">
    <source>
        <dbReference type="Proteomes" id="UP000033448"/>
    </source>
</evidence>
<evidence type="ECO:0000256" key="8">
    <source>
        <dbReference type="PIRSR" id="PIRSR000706-2"/>
    </source>
</evidence>
<dbReference type="PANTHER" id="PTHR21310">
    <property type="entry name" value="AMINOGLYCOSIDE PHOSPHOTRANSFERASE-RELATED-RELATED"/>
    <property type="match status" value="1"/>
</dbReference>
<evidence type="ECO:0000259" key="9">
    <source>
        <dbReference type="Pfam" id="PF01636"/>
    </source>
</evidence>
<evidence type="ECO:0000256" key="4">
    <source>
        <dbReference type="ARBA" id="ARBA00022777"/>
    </source>
</evidence>
<dbReference type="SUPFAM" id="SSF56112">
    <property type="entry name" value="Protein kinase-like (PK-like)"/>
    <property type="match status" value="1"/>
</dbReference>
<sequence length="241" mass="26443">MSIPAVDLPVPERVRALAGSAALTPVWENGIGGLTFRTDDGRFIKWGPRHLESTMRAEAERMVWARTWTRVPAVLAHGEDERHEWLVTAALPGRSAVEPHWIARPEAAVRGVGAALRALHDALPAAQCPWSWDVPERLANAARRGVVVPPALHERPPVDRLVVCHGDACVPNTLLDDRGRGVAHVDLAALGVADRWADIAVASMSTEWNYGPGYEELLIEAYGVAPDPERLAYYRDLWNAT</sequence>
<dbReference type="InterPro" id="IPR002575">
    <property type="entry name" value="Aminoglycoside_PTrfase"/>
</dbReference>
<feature type="domain" description="Aminoglycoside phosphotransferase" evidence="9">
    <location>
        <begin position="48"/>
        <end position="233"/>
    </location>
</feature>
<evidence type="ECO:0000256" key="7">
    <source>
        <dbReference type="PIRSR" id="PIRSR000706-1"/>
    </source>
</evidence>
<dbReference type="GO" id="GO:0046872">
    <property type="term" value="F:metal ion binding"/>
    <property type="evidence" value="ECO:0007669"/>
    <property type="project" value="UniProtKB-KW"/>
</dbReference>
<keyword evidence="5" id="KW-0067">ATP-binding</keyword>
<dbReference type="PATRIC" id="fig|582680.7.peg.2357"/>
<name>A0A0F0KM74_9MICO</name>
<dbReference type="Pfam" id="PF01636">
    <property type="entry name" value="APH"/>
    <property type="match status" value="1"/>
</dbReference>
<evidence type="ECO:0000256" key="6">
    <source>
        <dbReference type="ARBA" id="ARBA00023251"/>
    </source>
</evidence>
<dbReference type="EMBL" id="JYIT01000079">
    <property type="protein sequence ID" value="KJL22002.1"/>
    <property type="molecule type" value="Genomic_DNA"/>
</dbReference>
<protein>
    <submittedName>
        <fullName evidence="10">Aminoglycoside 3'-phosphotransferase</fullName>
        <ecNumber evidence="10">2.7.1.95</ecNumber>
    </submittedName>
</protein>
<dbReference type="GO" id="GO:0005524">
    <property type="term" value="F:ATP binding"/>
    <property type="evidence" value="ECO:0007669"/>
    <property type="project" value="UniProtKB-KW"/>
</dbReference>
<dbReference type="InterPro" id="IPR024165">
    <property type="entry name" value="Kan/Strep_kinase"/>
</dbReference>